<evidence type="ECO:0000256" key="2">
    <source>
        <dbReference type="ARBA" id="ARBA00023186"/>
    </source>
</evidence>
<evidence type="ECO:0000313" key="5">
    <source>
        <dbReference type="Proteomes" id="UP000290287"/>
    </source>
</evidence>
<accession>A0A4V1LT62</accession>
<dbReference type="PANTHER" id="PTHR34227">
    <property type="entry name" value="CHAPERONE PROTEIN YCDY"/>
    <property type="match status" value="1"/>
</dbReference>
<dbReference type="PANTHER" id="PTHR34227:SF11">
    <property type="entry name" value="CHAPERONE PROTEIN TORD"/>
    <property type="match status" value="1"/>
</dbReference>
<keyword evidence="2 3" id="KW-0143">Chaperone</keyword>
<keyword evidence="1 3" id="KW-0963">Cytoplasm</keyword>
<dbReference type="NCBIfam" id="NF003442">
    <property type="entry name" value="PRK04976.1"/>
    <property type="match status" value="1"/>
</dbReference>
<dbReference type="GO" id="GO:0051259">
    <property type="term" value="P:protein complex oligomerization"/>
    <property type="evidence" value="ECO:0007669"/>
    <property type="project" value="InterPro"/>
</dbReference>
<dbReference type="Pfam" id="PF02613">
    <property type="entry name" value="Nitrate_red_del"/>
    <property type="match status" value="1"/>
</dbReference>
<dbReference type="InterPro" id="IPR023069">
    <property type="entry name" value="Chaperone_TorD"/>
</dbReference>
<dbReference type="SUPFAM" id="SSF89155">
    <property type="entry name" value="TorD-like"/>
    <property type="match status" value="1"/>
</dbReference>
<dbReference type="InterPro" id="IPR020945">
    <property type="entry name" value="DMSO/NO3_reduct_chaperone"/>
</dbReference>
<dbReference type="InterPro" id="IPR036386">
    <property type="entry name" value="HscB_C_sf"/>
</dbReference>
<dbReference type="EMBL" id="PEIB01000004">
    <property type="protein sequence ID" value="RXJ74088.1"/>
    <property type="molecule type" value="Genomic_DNA"/>
</dbReference>
<dbReference type="Gene3D" id="1.20.120.1820">
    <property type="match status" value="1"/>
</dbReference>
<dbReference type="RefSeq" id="WP_129121446.1">
    <property type="nucleotide sequence ID" value="NZ_PEIB01000004.1"/>
</dbReference>
<evidence type="ECO:0000313" key="4">
    <source>
        <dbReference type="EMBL" id="RXJ74088.1"/>
    </source>
</evidence>
<dbReference type="InterPro" id="IPR050289">
    <property type="entry name" value="TorD/DmsD_chaperones"/>
</dbReference>
<protein>
    <recommendedName>
        <fullName evidence="3">Chaperone protein TorD</fullName>
    </recommendedName>
</protein>
<dbReference type="HAMAP" id="MF_01150">
    <property type="entry name" value="TorD"/>
    <property type="match status" value="1"/>
</dbReference>
<comment type="similarity">
    <text evidence="3">Belongs to the TorD/DmsD family. TorD subfamily.</text>
</comment>
<gene>
    <name evidence="3" type="primary">torD</name>
    <name evidence="4" type="ORF">CS022_05480</name>
</gene>
<dbReference type="Gene3D" id="1.20.1280.20">
    <property type="entry name" value="HscB, C-terminal domain"/>
    <property type="match status" value="1"/>
</dbReference>
<comment type="caution">
    <text evidence="4">The sequence shown here is derived from an EMBL/GenBank/DDBJ whole genome shotgun (WGS) entry which is preliminary data.</text>
</comment>
<organism evidence="4 5">
    <name type="scientific">Veronia nyctiphanis</name>
    <dbReference type="NCBI Taxonomy" id="1278244"/>
    <lineage>
        <taxon>Bacteria</taxon>
        <taxon>Pseudomonadati</taxon>
        <taxon>Pseudomonadota</taxon>
        <taxon>Gammaproteobacteria</taxon>
        <taxon>Vibrionales</taxon>
        <taxon>Vibrionaceae</taxon>
        <taxon>Veronia</taxon>
    </lineage>
</organism>
<dbReference type="GO" id="GO:0005737">
    <property type="term" value="C:cytoplasm"/>
    <property type="evidence" value="ECO:0007669"/>
    <property type="project" value="UniProtKB-SubCell"/>
</dbReference>
<dbReference type="InterPro" id="IPR036411">
    <property type="entry name" value="TorD-like_sf"/>
</dbReference>
<comment type="subcellular location">
    <subcellularLocation>
        <location evidence="3">Cytoplasm</location>
    </subcellularLocation>
</comment>
<keyword evidence="5" id="KW-1185">Reference proteome</keyword>
<comment type="function">
    <text evidence="3">Involved in the biogenesis of TorA. Acts on TorA before the insertion of the molybdenum cofactor and, as a result, probably favors a conformation of the apoenzyme that is competent for acquiring the cofactor.</text>
</comment>
<reference evidence="4 5" key="1">
    <citation type="submission" date="2017-10" db="EMBL/GenBank/DDBJ databases">
        <title>Nyctiphanis sp. nov., isolated from the stomach of the euphausiid Nyctiphanes simplex (Hansen, 1911) in the Gulf of California.</title>
        <authorList>
            <person name="Gomez-Gil B."/>
            <person name="Aguilar-Mendez M."/>
            <person name="Lopez-Cortes A."/>
            <person name="Gomez-Gutierrez J."/>
            <person name="Roque A."/>
            <person name="Lang E."/>
            <person name="Gonzalez-Castillo A."/>
        </authorList>
    </citation>
    <scope>NUCLEOTIDE SEQUENCE [LARGE SCALE GENOMIC DNA]</scope>
    <source>
        <strain evidence="4 5">CAIM 600</strain>
    </source>
</reference>
<sequence length="215" mass="24419">MQDFIAINEQRAEFYWWMSSLFAKELTEADLQNYFGGEMGNYFSSLAMTPELSQPVANFRESLSKLKKRPDTQLELSADFCGLFLSTPKTGALPYASLFLCDSGLLNEKPAQDMAAWMKKFDIAQRKDFNEPSDHLAIILDFLGNLIIRTNTEKDEVQQEALMQEQLTFINDMLTSWLTLFQALVTKQDPFGFYSAAAKLLSAFVVLDIAFLKGE</sequence>
<dbReference type="AlphaFoldDB" id="A0A4V1LT62"/>
<name>A0A4V1LT62_9GAMM</name>
<dbReference type="OrthoDB" id="7849731at2"/>
<evidence type="ECO:0000256" key="3">
    <source>
        <dbReference type="HAMAP-Rule" id="MF_01150"/>
    </source>
</evidence>
<dbReference type="Proteomes" id="UP000290287">
    <property type="component" value="Unassembled WGS sequence"/>
</dbReference>
<dbReference type="GO" id="GO:0006457">
    <property type="term" value="P:protein folding"/>
    <property type="evidence" value="ECO:0007669"/>
    <property type="project" value="UniProtKB-UniRule"/>
</dbReference>
<proteinExistence type="inferred from homology"/>
<evidence type="ECO:0000256" key="1">
    <source>
        <dbReference type="ARBA" id="ARBA00022490"/>
    </source>
</evidence>